<dbReference type="OrthoDB" id="7861405at2"/>
<protein>
    <recommendedName>
        <fullName evidence="4">Prophage CP4-57 regulatory protein</fullName>
    </recommendedName>
</protein>
<dbReference type="EMBL" id="CP060436">
    <property type="protein sequence ID" value="QPM89131.1"/>
    <property type="molecule type" value="Genomic_DNA"/>
</dbReference>
<dbReference type="AlphaFoldDB" id="A0A418SK95"/>
<organism evidence="2 3">
    <name type="scientific">Pseudooceanicola algae</name>
    <dbReference type="NCBI Taxonomy" id="1537215"/>
    <lineage>
        <taxon>Bacteria</taxon>
        <taxon>Pseudomonadati</taxon>
        <taxon>Pseudomonadota</taxon>
        <taxon>Alphaproteobacteria</taxon>
        <taxon>Rhodobacterales</taxon>
        <taxon>Paracoccaceae</taxon>
        <taxon>Pseudooceanicola</taxon>
    </lineage>
</organism>
<gene>
    <name evidence="2" type="ORF">PSAL_003420</name>
</gene>
<accession>A0A418SK95</accession>
<feature type="compositionally biased region" description="Basic and acidic residues" evidence="1">
    <location>
        <begin position="67"/>
        <end position="82"/>
    </location>
</feature>
<keyword evidence="3" id="KW-1185">Reference proteome</keyword>
<proteinExistence type="predicted"/>
<dbReference type="RefSeq" id="WP_119837961.1">
    <property type="nucleotide sequence ID" value="NZ_CP060436.1"/>
</dbReference>
<reference evidence="2 3" key="1">
    <citation type="submission" date="2020-08" db="EMBL/GenBank/DDBJ databases">
        <title>Genome sequence of Rhodobacteraceae bacterium Lw-13e.</title>
        <authorList>
            <person name="Poehlein A."/>
            <person name="Wolter L."/>
            <person name="Daniel R."/>
            <person name="Brinkhoff T."/>
        </authorList>
    </citation>
    <scope>NUCLEOTIDE SEQUENCE [LARGE SCALE GENOMIC DNA]</scope>
    <source>
        <strain evidence="2 3">Lw-13e</strain>
    </source>
</reference>
<evidence type="ECO:0000313" key="3">
    <source>
        <dbReference type="Proteomes" id="UP000283786"/>
    </source>
</evidence>
<sequence>MHRTLFITSEEVASLLELSGRASFLVKRDWLERDHDFPPPMPHSLSPMLWRRSAVLAWLDRQGLVEEERPAPPPRTRLDHLMQKAGSA</sequence>
<evidence type="ECO:0000313" key="2">
    <source>
        <dbReference type="EMBL" id="QPM89131.1"/>
    </source>
</evidence>
<evidence type="ECO:0000256" key="1">
    <source>
        <dbReference type="SAM" id="MobiDB-lite"/>
    </source>
</evidence>
<dbReference type="KEGG" id="palw:PSAL_003420"/>
<evidence type="ECO:0008006" key="4">
    <source>
        <dbReference type="Google" id="ProtNLM"/>
    </source>
</evidence>
<name>A0A418SK95_9RHOB</name>
<feature type="region of interest" description="Disordered" evidence="1">
    <location>
        <begin position="67"/>
        <end position="88"/>
    </location>
</feature>
<dbReference type="Proteomes" id="UP000283786">
    <property type="component" value="Chromosome"/>
</dbReference>